<evidence type="ECO:0000313" key="2">
    <source>
        <dbReference type="Proteomes" id="UP001520878"/>
    </source>
</evidence>
<dbReference type="Proteomes" id="UP001520878">
    <property type="component" value="Unassembled WGS sequence"/>
</dbReference>
<protein>
    <submittedName>
        <fullName evidence="1">Uncharacterized protein</fullName>
    </submittedName>
</protein>
<reference evidence="1 2" key="1">
    <citation type="submission" date="2021-10" db="EMBL/GenBank/DDBJ databases">
        <title>Draft genome of Aestuariibacter halophilus JC2043.</title>
        <authorList>
            <person name="Emsley S.A."/>
            <person name="Pfannmuller K.M."/>
            <person name="Ushijima B."/>
            <person name="Saw J.H."/>
            <person name="Videau P."/>
        </authorList>
    </citation>
    <scope>NUCLEOTIDE SEQUENCE [LARGE SCALE GENOMIC DNA]</scope>
    <source>
        <strain evidence="1 2">JC2043</strain>
    </source>
</reference>
<name>A0ABS8G5W1_9ALTE</name>
<proteinExistence type="predicted"/>
<keyword evidence="2" id="KW-1185">Reference proteome</keyword>
<organism evidence="1 2">
    <name type="scientific">Fluctibacter halophilus</name>
    <dbReference type="NCBI Taxonomy" id="226011"/>
    <lineage>
        <taxon>Bacteria</taxon>
        <taxon>Pseudomonadati</taxon>
        <taxon>Pseudomonadota</taxon>
        <taxon>Gammaproteobacteria</taxon>
        <taxon>Alteromonadales</taxon>
        <taxon>Alteromonadaceae</taxon>
        <taxon>Fluctibacter</taxon>
    </lineage>
</organism>
<gene>
    <name evidence="1" type="ORF">LJ739_06935</name>
</gene>
<dbReference type="EMBL" id="JAJEWP010000001">
    <property type="protein sequence ID" value="MCC2615972.1"/>
    <property type="molecule type" value="Genomic_DNA"/>
</dbReference>
<comment type="caution">
    <text evidence="1">The sequence shown here is derived from an EMBL/GenBank/DDBJ whole genome shotgun (WGS) entry which is preliminary data.</text>
</comment>
<evidence type="ECO:0000313" key="1">
    <source>
        <dbReference type="EMBL" id="MCC2615972.1"/>
    </source>
</evidence>
<dbReference type="RefSeq" id="WP_229158464.1">
    <property type="nucleotide sequence ID" value="NZ_JAJEWP010000001.1"/>
</dbReference>
<sequence length="63" mass="7095">MDEQYFFALLREAHKQGYLNAMADSASDSEWNDSDSDFDDWIAEVIAQRQVGDLAIELPGKLG</sequence>
<accession>A0ABS8G5W1</accession>